<feature type="compositionally biased region" description="Basic and acidic residues" evidence="1">
    <location>
        <begin position="185"/>
        <end position="200"/>
    </location>
</feature>
<dbReference type="RefSeq" id="WP_381081972.1">
    <property type="nucleotide sequence ID" value="NZ_JBHUDX010000030.1"/>
</dbReference>
<reference evidence="4" key="1">
    <citation type="journal article" date="2019" name="Int. J. Syst. Evol. Microbiol.">
        <title>The Global Catalogue of Microorganisms (GCM) 10K type strain sequencing project: providing services to taxonomists for standard genome sequencing and annotation.</title>
        <authorList>
            <consortium name="The Broad Institute Genomics Platform"/>
            <consortium name="The Broad Institute Genome Sequencing Center for Infectious Disease"/>
            <person name="Wu L."/>
            <person name="Ma J."/>
        </authorList>
    </citation>
    <scope>NUCLEOTIDE SEQUENCE [LARGE SCALE GENOMIC DNA]</scope>
    <source>
        <strain evidence="4">CGMCC 1.12470</strain>
    </source>
</reference>
<dbReference type="EMBL" id="JBHUDX010000030">
    <property type="protein sequence ID" value="MFD1659150.1"/>
    <property type="molecule type" value="Genomic_DNA"/>
</dbReference>
<feature type="transmembrane region" description="Helical" evidence="2">
    <location>
        <begin position="49"/>
        <end position="72"/>
    </location>
</feature>
<evidence type="ECO:0000256" key="2">
    <source>
        <dbReference type="SAM" id="Phobius"/>
    </source>
</evidence>
<gene>
    <name evidence="3" type="ORF">ACFSL4_13245</name>
</gene>
<keyword evidence="2" id="KW-0472">Membrane</keyword>
<dbReference type="Proteomes" id="UP001597261">
    <property type="component" value="Unassembled WGS sequence"/>
</dbReference>
<evidence type="ECO:0000313" key="4">
    <source>
        <dbReference type="Proteomes" id="UP001597261"/>
    </source>
</evidence>
<keyword evidence="2" id="KW-0812">Transmembrane</keyword>
<protein>
    <submittedName>
        <fullName evidence="3">Uncharacterized protein</fullName>
    </submittedName>
</protein>
<evidence type="ECO:0000313" key="3">
    <source>
        <dbReference type="EMBL" id="MFD1659150.1"/>
    </source>
</evidence>
<feature type="region of interest" description="Disordered" evidence="1">
    <location>
        <begin position="132"/>
        <end position="208"/>
    </location>
</feature>
<evidence type="ECO:0000256" key="1">
    <source>
        <dbReference type="SAM" id="MobiDB-lite"/>
    </source>
</evidence>
<keyword evidence="4" id="KW-1185">Reference proteome</keyword>
<name>A0ABW4IP99_9ACTN</name>
<keyword evidence="2" id="KW-1133">Transmembrane helix</keyword>
<comment type="caution">
    <text evidence="3">The sequence shown here is derived from an EMBL/GenBank/DDBJ whole genome shotgun (WGS) entry which is preliminary data.</text>
</comment>
<organism evidence="3 4">
    <name type="scientific">Streptomyces caeni</name>
    <dbReference type="NCBI Taxonomy" id="2307231"/>
    <lineage>
        <taxon>Bacteria</taxon>
        <taxon>Bacillati</taxon>
        <taxon>Actinomycetota</taxon>
        <taxon>Actinomycetes</taxon>
        <taxon>Kitasatosporales</taxon>
        <taxon>Streptomycetaceae</taxon>
        <taxon>Streptomyces</taxon>
    </lineage>
</organism>
<feature type="transmembrane region" description="Helical" evidence="2">
    <location>
        <begin position="84"/>
        <end position="106"/>
    </location>
</feature>
<sequence length="257" mass="25858">MLRRSVRVGGLLIAGVPGIPWAASAAGVAVAEFLRGGDTRVAARALQTGGMPIGGGLPAGALVGLILGGGLVGASHLVTGTWGLALVGALLGALGFAAAVVVVTVGTDGAHAEVATRGSGWPAHRVLLVPARSGRRMTSSGLTKDIEAPPPPAGRAGDRTAAGCAEPSRSRPRRGRPPLSATGLRRADRHSPLHLPRPDRGSPSSELTGTRIRATAVGLGLPHLAEVLNPVHIQRANEAKMGYLDLLDPVPAGDGDS</sequence>
<proteinExistence type="predicted"/>
<accession>A0ABW4IP99</accession>